<evidence type="ECO:0000313" key="1">
    <source>
        <dbReference type="EMBL" id="MET6997177.1"/>
    </source>
</evidence>
<dbReference type="RefSeq" id="WP_354659816.1">
    <property type="nucleotide sequence ID" value="NZ_JBEXAC010000001.1"/>
</dbReference>
<organism evidence="1 2">
    <name type="scientific">Chitinophaga defluvii</name>
    <dbReference type="NCBI Taxonomy" id="3163343"/>
    <lineage>
        <taxon>Bacteria</taxon>
        <taxon>Pseudomonadati</taxon>
        <taxon>Bacteroidota</taxon>
        <taxon>Chitinophagia</taxon>
        <taxon>Chitinophagales</taxon>
        <taxon>Chitinophagaceae</taxon>
        <taxon>Chitinophaga</taxon>
    </lineage>
</organism>
<dbReference type="Proteomes" id="UP001549749">
    <property type="component" value="Unassembled WGS sequence"/>
</dbReference>
<evidence type="ECO:0000313" key="2">
    <source>
        <dbReference type="Proteomes" id="UP001549749"/>
    </source>
</evidence>
<proteinExistence type="predicted"/>
<dbReference type="EMBL" id="JBEXAC010000001">
    <property type="protein sequence ID" value="MET6997177.1"/>
    <property type="molecule type" value="Genomic_DNA"/>
</dbReference>
<accession>A0ABV2T3I7</accession>
<comment type="caution">
    <text evidence="1">The sequence shown here is derived from an EMBL/GenBank/DDBJ whole genome shotgun (WGS) entry which is preliminary data.</text>
</comment>
<reference evidence="1 2" key="1">
    <citation type="submission" date="2024-06" db="EMBL/GenBank/DDBJ databases">
        <title>Chitinophaga defluvii sp. nov., isolated from municipal sewage.</title>
        <authorList>
            <person name="Zhang L."/>
        </authorList>
    </citation>
    <scope>NUCLEOTIDE SEQUENCE [LARGE SCALE GENOMIC DNA]</scope>
    <source>
        <strain evidence="1 2">H8</strain>
    </source>
</reference>
<sequence length="297" mass="33660">MSYFLIGNISALISDDCIEPLANARIRVYLPEAGYQAAQADVDRFRDLCELTEKEVLLKADRLLAETRLDEDGSFNLEWEQLHLFTEPLELDLCLDQVPGKSAGRRLRRQFNMSRLVPHWKRSKTGYLAAFAYVVPAAQWSDIREQAGAWVIAGTVKHHHSQEGQAKLKVEAYSAFNGQLLGTAFTNEYGRYKLHFSRKDLSAGVLMPVMHGRSNAGPDIYFKIYRNNKLVLAENDQASSSANRQCITPCTRIHLTYKPSVVKRASRHIASWLHSFMASPGAKLNSQRYLVKDYPQV</sequence>
<gene>
    <name evidence="1" type="ORF">ABR189_07340</name>
</gene>
<protein>
    <recommendedName>
        <fullName evidence="3">Carboxypeptidase regulatory-like domain-containing protein</fullName>
    </recommendedName>
</protein>
<evidence type="ECO:0008006" key="3">
    <source>
        <dbReference type="Google" id="ProtNLM"/>
    </source>
</evidence>
<name>A0ABV2T3I7_9BACT</name>
<keyword evidence="2" id="KW-1185">Reference proteome</keyword>